<dbReference type="EMBL" id="CP136894">
    <property type="protein sequence ID" value="WOL07242.1"/>
    <property type="molecule type" value="Genomic_DNA"/>
</dbReference>
<feature type="domain" description="DC1" evidence="3">
    <location>
        <begin position="130"/>
        <end position="176"/>
    </location>
</feature>
<evidence type="ECO:0000256" key="1">
    <source>
        <dbReference type="ARBA" id="ARBA00022737"/>
    </source>
</evidence>
<evidence type="ECO:0000313" key="4">
    <source>
        <dbReference type="EMBL" id="WOL07242.1"/>
    </source>
</evidence>
<sequence>MGRLGYDPRINHFSHPHPLELISIEESPQVAALQTCAGCTFPASGWAYACHPCNYALHVSCAQMPQRIRHPSHPDHSLTLLPVPAYKEDSFNCDACGRDGAGFSYHCDACGIDFHSLCASMPLSVSHAAHMHPLSLVFFVPYDDGGFSCDICAGVGANHWLYRCAMCEFDAHIGCATAKPTQLRATPRPQQPVQRGRQPLPSPMQSVAQVRGSMGAGVMVNNGAWQGRPADGMLSQQQQQQVMMMNGAGRGRGGAGGLANQIIQGLVNRTSQQIGQSLVQNIFGGGGDGG</sequence>
<feature type="domain" description="DC1" evidence="3">
    <location>
        <begin position="71"/>
        <end position="119"/>
    </location>
</feature>
<dbReference type="Proteomes" id="UP001327560">
    <property type="component" value="Chromosome 5"/>
</dbReference>
<dbReference type="AlphaFoldDB" id="A0AAQ3KEQ2"/>
<keyword evidence="1" id="KW-0677">Repeat</keyword>
<proteinExistence type="predicted"/>
<evidence type="ECO:0000313" key="5">
    <source>
        <dbReference type="Proteomes" id="UP001327560"/>
    </source>
</evidence>
<dbReference type="InterPro" id="IPR004146">
    <property type="entry name" value="DC1"/>
</dbReference>
<dbReference type="PANTHER" id="PTHR46288">
    <property type="entry name" value="PHORBOL-ESTER/DAG-TYPE DOMAIN-CONTAINING PROTEIN"/>
    <property type="match status" value="1"/>
</dbReference>
<feature type="region of interest" description="Disordered" evidence="2">
    <location>
        <begin position="181"/>
        <end position="204"/>
    </location>
</feature>
<keyword evidence="5" id="KW-1185">Reference proteome</keyword>
<organism evidence="4 5">
    <name type="scientific">Canna indica</name>
    <name type="common">Indian-shot</name>
    <dbReference type="NCBI Taxonomy" id="4628"/>
    <lineage>
        <taxon>Eukaryota</taxon>
        <taxon>Viridiplantae</taxon>
        <taxon>Streptophyta</taxon>
        <taxon>Embryophyta</taxon>
        <taxon>Tracheophyta</taxon>
        <taxon>Spermatophyta</taxon>
        <taxon>Magnoliopsida</taxon>
        <taxon>Liliopsida</taxon>
        <taxon>Zingiberales</taxon>
        <taxon>Cannaceae</taxon>
        <taxon>Canna</taxon>
    </lineage>
</organism>
<gene>
    <name evidence="4" type="ORF">Cni_G15981</name>
</gene>
<evidence type="ECO:0000259" key="3">
    <source>
        <dbReference type="Pfam" id="PF03107"/>
    </source>
</evidence>
<dbReference type="SUPFAM" id="SSF57889">
    <property type="entry name" value="Cysteine-rich domain"/>
    <property type="match status" value="1"/>
</dbReference>
<accession>A0AAQ3KEQ2</accession>
<protein>
    <recommendedName>
        <fullName evidence="3">DC1 domain-containing protein</fullName>
    </recommendedName>
</protein>
<reference evidence="4 5" key="1">
    <citation type="submission" date="2023-10" db="EMBL/GenBank/DDBJ databases">
        <title>Chromosome-scale genome assembly provides insights into flower coloration mechanisms of Canna indica.</title>
        <authorList>
            <person name="Li C."/>
        </authorList>
    </citation>
    <scope>NUCLEOTIDE SEQUENCE [LARGE SCALE GENOMIC DNA]</scope>
    <source>
        <tissue evidence="4">Flower</tissue>
    </source>
</reference>
<dbReference type="PANTHER" id="PTHR46288:SF80">
    <property type="entry name" value="CYSTEINE_HISTIDINE-RICH C1 DOMAIN FAMILY PROTEIN"/>
    <property type="match status" value="1"/>
</dbReference>
<feature type="compositionally biased region" description="Low complexity" evidence="2">
    <location>
        <begin position="187"/>
        <end position="199"/>
    </location>
</feature>
<name>A0AAQ3KEQ2_9LILI</name>
<feature type="domain" description="DC1" evidence="3">
    <location>
        <begin position="13"/>
        <end position="62"/>
    </location>
</feature>
<dbReference type="Pfam" id="PF03107">
    <property type="entry name" value="C1_2"/>
    <property type="match status" value="3"/>
</dbReference>
<evidence type="ECO:0000256" key="2">
    <source>
        <dbReference type="SAM" id="MobiDB-lite"/>
    </source>
</evidence>
<dbReference type="InterPro" id="IPR046349">
    <property type="entry name" value="C1-like_sf"/>
</dbReference>